<dbReference type="EMBL" id="CAPB01000011">
    <property type="protein sequence ID" value="CCO93497.1"/>
    <property type="molecule type" value="Genomic_DNA"/>
</dbReference>
<evidence type="ECO:0000313" key="2">
    <source>
        <dbReference type="Proteomes" id="UP000013111"/>
    </source>
</evidence>
<sequence>MIEVNSFAKLRTTEPTESGEIALLTRYHDEGHSAQGGGHFVGNRSPVLPEDDGGTLAVGDGFYWRRVNNGTEKLNICHFGGKGDGVTDDSKAVKLMLSWSKSADDMGEKMGVRFPAGNFLIHPIDLSAHELRLFYLYGDDSSQGLTPCTTIISDMSATPVFRVQARRSVIEGISWDGRANADINANQRAISAEMCSNQQPFFENTIVAGEDVQVTCFRVQNNGGTVFKLLDTFDTRLDQIYTNNTYGRVIEVGWSNSANGEWDHSTAIELSNANFQYGYGDATLMMPRVTQGILRNVWIKHTRFPGDLNNGQWLIETLSLEDCANPLILDNARVQMRQLNLHSGGSISLNNTSERWLSGFETGWRRDESFGTQMTGTLRVGWHSGYRITNNSASDKWYKLGKVFMPKENQQWVVEMTGKLTNEEISGVAGNPVTAMSSGTSYLAIYRCAKAIYADIRHYGLPAVLDIKFNRIGTTTSEIWVKLKANSGDTLFNLTSTGPTRFESGVCSLFTSDLGEVADLSSIGTVSPAARMSLHNGLAGVGANEKGILTIATATASTPTDLTPSGYMMVNLNGIERKIAYY</sequence>
<dbReference type="InterPro" id="IPR012334">
    <property type="entry name" value="Pectin_lyas_fold"/>
</dbReference>
<organism evidence="1 2">
    <name type="scientific">Erwinia amylovora NBRC 12687 = CFBP 1232</name>
    <dbReference type="NCBI Taxonomy" id="1219359"/>
    <lineage>
        <taxon>Bacteria</taxon>
        <taxon>Pseudomonadati</taxon>
        <taxon>Pseudomonadota</taxon>
        <taxon>Gammaproteobacteria</taxon>
        <taxon>Enterobacterales</taxon>
        <taxon>Erwiniaceae</taxon>
        <taxon>Erwinia</taxon>
    </lineage>
</organism>
<dbReference type="InterPro" id="IPR011050">
    <property type="entry name" value="Pectin_lyase_fold/virulence"/>
</dbReference>
<dbReference type="Gene3D" id="2.160.20.10">
    <property type="entry name" value="Single-stranded right-handed beta-helix, Pectin lyase-like"/>
    <property type="match status" value="1"/>
</dbReference>
<protein>
    <recommendedName>
        <fullName evidence="3">Amylovoran biosynthesis protein AmsF</fullName>
    </recommendedName>
</protein>
<accession>A0A831ET49</accession>
<evidence type="ECO:0008006" key="3">
    <source>
        <dbReference type="Google" id="ProtNLM"/>
    </source>
</evidence>
<dbReference type="RefSeq" id="WP_004157186.1">
    <property type="nucleotide sequence ID" value="NZ_BAYW01000002.1"/>
</dbReference>
<proteinExistence type="predicted"/>
<comment type="caution">
    <text evidence="1">The sequence shown here is derived from an EMBL/GenBank/DDBJ whole genome shotgun (WGS) entry which is preliminary data.</text>
</comment>
<name>A0A831ET49_ERWAM</name>
<dbReference type="AlphaFoldDB" id="A0A831ET49"/>
<dbReference type="Proteomes" id="UP000013111">
    <property type="component" value="Unassembled WGS sequence"/>
</dbReference>
<gene>
    <name evidence="1" type="ORF">BN437_1562</name>
</gene>
<dbReference type="SUPFAM" id="SSF51126">
    <property type="entry name" value="Pectin lyase-like"/>
    <property type="match status" value="1"/>
</dbReference>
<dbReference type="SMR" id="A0A831ET49"/>
<reference evidence="1 2" key="2">
    <citation type="submission" date="2013-04" db="EMBL/GenBank/DDBJ databases">
        <title>Comparative genomics of 12 strains of Erwinia amylovora identifies a pan-genome with a large conserved core and provides insights into host specificity.</title>
        <authorList>
            <person name="Mann R.A."/>
            <person name="Smits T.H.M."/>
            <person name="Buehlmann A."/>
            <person name="Blom J."/>
            <person name="Goesmann A."/>
            <person name="Frey J.E."/>
            <person name="Plummer K.M."/>
            <person name="Beer S.V."/>
            <person name="Luck J."/>
            <person name="Duffy B."/>
            <person name="Rodoni B."/>
        </authorList>
    </citation>
    <scope>NUCLEOTIDE SEQUENCE [LARGE SCALE GENOMIC DNA]</scope>
    <source>
        <strain evidence="2">CFBP 1232</strain>
    </source>
</reference>
<evidence type="ECO:0000313" key="1">
    <source>
        <dbReference type="EMBL" id="CCO93497.1"/>
    </source>
</evidence>
<reference evidence="1 2" key="1">
    <citation type="submission" date="2012-11" db="EMBL/GenBank/DDBJ databases">
        <authorList>
            <person name="Linke B."/>
        </authorList>
    </citation>
    <scope>NUCLEOTIDE SEQUENCE [LARGE SCALE GENOMIC DNA]</scope>
    <source>
        <strain evidence="2">CFBP 1232</strain>
    </source>
</reference>